<evidence type="ECO:0000259" key="7">
    <source>
        <dbReference type="PROSITE" id="PS50885"/>
    </source>
</evidence>
<evidence type="ECO:0000256" key="1">
    <source>
        <dbReference type="ARBA" id="ARBA00023224"/>
    </source>
</evidence>
<gene>
    <name evidence="8" type="ORF">SAMN04488063_3648</name>
</gene>
<comment type="similarity">
    <text evidence="2">Belongs to the methyl-accepting chemotaxis (MCP) protein family.</text>
</comment>
<evidence type="ECO:0000256" key="5">
    <source>
        <dbReference type="SAM" id="Phobius"/>
    </source>
</evidence>
<keyword evidence="9" id="KW-1185">Reference proteome</keyword>
<dbReference type="PROSITE" id="PS50111">
    <property type="entry name" value="CHEMOTAXIS_TRANSDUC_2"/>
    <property type="match status" value="1"/>
</dbReference>
<dbReference type="GO" id="GO:0016020">
    <property type="term" value="C:membrane"/>
    <property type="evidence" value="ECO:0007669"/>
    <property type="project" value="InterPro"/>
</dbReference>
<dbReference type="STRING" id="553467.SAMN04488063_3648"/>
<feature type="transmembrane region" description="Helical" evidence="5">
    <location>
        <begin position="186"/>
        <end position="206"/>
    </location>
</feature>
<dbReference type="PANTHER" id="PTHR32089:SF112">
    <property type="entry name" value="LYSOZYME-LIKE PROTEIN-RELATED"/>
    <property type="match status" value="1"/>
</dbReference>
<dbReference type="SMART" id="SM00283">
    <property type="entry name" value="MA"/>
    <property type="match status" value="1"/>
</dbReference>
<dbReference type="CDD" id="cd06225">
    <property type="entry name" value="HAMP"/>
    <property type="match status" value="1"/>
</dbReference>
<feature type="transmembrane region" description="Helical" evidence="5">
    <location>
        <begin position="45"/>
        <end position="64"/>
    </location>
</feature>
<feature type="transmembrane region" description="Helical" evidence="5">
    <location>
        <begin position="76"/>
        <end position="96"/>
    </location>
</feature>
<feature type="transmembrane region" description="Helical" evidence="5">
    <location>
        <begin position="108"/>
        <end position="129"/>
    </location>
</feature>
<dbReference type="InterPro" id="IPR004089">
    <property type="entry name" value="MCPsignal_dom"/>
</dbReference>
<dbReference type="RefSeq" id="WP_245781410.1">
    <property type="nucleotide sequence ID" value="NZ_FOOQ01000009.1"/>
</dbReference>
<dbReference type="SMART" id="SM00304">
    <property type="entry name" value="HAMP"/>
    <property type="match status" value="1"/>
</dbReference>
<dbReference type="PANTHER" id="PTHR32089">
    <property type="entry name" value="METHYL-ACCEPTING CHEMOTAXIS PROTEIN MCPB"/>
    <property type="match status" value="1"/>
</dbReference>
<dbReference type="AlphaFoldDB" id="A0A1I2WT38"/>
<dbReference type="InterPro" id="IPR003660">
    <property type="entry name" value="HAMP_dom"/>
</dbReference>
<feature type="coiled-coil region" evidence="4">
    <location>
        <begin position="569"/>
        <end position="596"/>
    </location>
</feature>
<keyword evidence="1 3" id="KW-0807">Transducer</keyword>
<evidence type="ECO:0000256" key="2">
    <source>
        <dbReference type="ARBA" id="ARBA00029447"/>
    </source>
</evidence>
<feature type="domain" description="HAMP" evidence="7">
    <location>
        <begin position="237"/>
        <end position="290"/>
    </location>
</feature>
<dbReference type="Gene3D" id="1.10.287.950">
    <property type="entry name" value="Methyl-accepting chemotaxis protein"/>
    <property type="match status" value="1"/>
</dbReference>
<accession>A0A1I2WT38</accession>
<dbReference type="SUPFAM" id="SSF58104">
    <property type="entry name" value="Methyl-accepting chemotaxis protein (MCP) signaling domain"/>
    <property type="match status" value="1"/>
</dbReference>
<dbReference type="Proteomes" id="UP000198876">
    <property type="component" value="Unassembled WGS sequence"/>
</dbReference>
<dbReference type="EMBL" id="FOOQ01000009">
    <property type="protein sequence ID" value="SFH03516.1"/>
    <property type="molecule type" value="Genomic_DNA"/>
</dbReference>
<keyword evidence="5" id="KW-0812">Transmembrane</keyword>
<dbReference type="CDD" id="cd11386">
    <property type="entry name" value="MCP_signal"/>
    <property type="match status" value="1"/>
</dbReference>
<dbReference type="GO" id="GO:0007165">
    <property type="term" value="P:signal transduction"/>
    <property type="evidence" value="ECO:0007669"/>
    <property type="project" value="UniProtKB-KW"/>
</dbReference>
<evidence type="ECO:0000259" key="6">
    <source>
        <dbReference type="PROSITE" id="PS50111"/>
    </source>
</evidence>
<reference evidence="9" key="1">
    <citation type="submission" date="2016-10" db="EMBL/GenBank/DDBJ databases">
        <authorList>
            <person name="Varghese N."/>
            <person name="Submissions S."/>
        </authorList>
    </citation>
    <scope>NUCLEOTIDE SEQUENCE [LARGE SCALE GENOMIC DNA]</scope>
    <source>
        <strain evidence="9">CGMCC 1.7739</strain>
    </source>
</reference>
<keyword evidence="4" id="KW-0175">Coiled coil</keyword>
<keyword evidence="5" id="KW-1133">Transmembrane helix</keyword>
<evidence type="ECO:0000313" key="8">
    <source>
        <dbReference type="EMBL" id="SFH03516.1"/>
    </source>
</evidence>
<protein>
    <submittedName>
        <fullName evidence="8">Methyl-accepting chemotaxis protein</fullName>
    </submittedName>
</protein>
<dbReference type="GO" id="GO:0004888">
    <property type="term" value="F:transmembrane signaling receptor activity"/>
    <property type="evidence" value="ECO:0007669"/>
    <property type="project" value="InterPro"/>
</dbReference>
<dbReference type="PRINTS" id="PR00260">
    <property type="entry name" value="CHEMTRNSDUCR"/>
</dbReference>
<dbReference type="GO" id="GO:0006935">
    <property type="term" value="P:chemotaxis"/>
    <property type="evidence" value="ECO:0007669"/>
    <property type="project" value="InterPro"/>
</dbReference>
<evidence type="ECO:0000256" key="4">
    <source>
        <dbReference type="SAM" id="Coils"/>
    </source>
</evidence>
<dbReference type="InterPro" id="IPR004090">
    <property type="entry name" value="Chemotax_Me-accpt_rcpt"/>
</dbReference>
<feature type="domain" description="Methyl-accepting transducer" evidence="6">
    <location>
        <begin position="309"/>
        <end position="545"/>
    </location>
</feature>
<organism evidence="8 9">
    <name type="scientific">Halopelagius inordinatus</name>
    <dbReference type="NCBI Taxonomy" id="553467"/>
    <lineage>
        <taxon>Archaea</taxon>
        <taxon>Methanobacteriati</taxon>
        <taxon>Methanobacteriota</taxon>
        <taxon>Stenosarchaea group</taxon>
        <taxon>Halobacteria</taxon>
        <taxon>Halobacteriales</taxon>
        <taxon>Haloferacaceae</taxon>
    </lineage>
</organism>
<evidence type="ECO:0000256" key="3">
    <source>
        <dbReference type="PROSITE-ProRule" id="PRU00284"/>
    </source>
</evidence>
<proteinExistence type="inferred from homology"/>
<keyword evidence="5" id="KW-0472">Membrane</keyword>
<dbReference type="Pfam" id="PF00015">
    <property type="entry name" value="MCPsignal"/>
    <property type="match status" value="1"/>
</dbReference>
<name>A0A1I2WT38_9EURY</name>
<evidence type="ECO:0000313" key="9">
    <source>
        <dbReference type="Proteomes" id="UP000198876"/>
    </source>
</evidence>
<dbReference type="PROSITE" id="PS50885">
    <property type="entry name" value="HAMP"/>
    <property type="match status" value="1"/>
</dbReference>
<feature type="transmembrane region" description="Helical" evidence="5">
    <location>
        <begin position="135"/>
        <end position="160"/>
    </location>
</feature>
<sequence>MSVERSEKPVSKGREWARAVREFVRYIPRGSSIPEETWKGRHRNIVLVLAAHAPFLFLIGSYTGTEPYVTGATLTAAPLEFVVLGVGVIVGLSLLASWPRLSRRIRTGIAAIGLMTSSALLVYFSGGYIEAHFHFFVVVGVIAVYEDWLPFAVGIGYVAIQHSIFGMAHPEAVYNHPDAVANPMGWGLVHAVFILSLAAALMSNWVSIERSREETRKQVQNVEDSEEARAEVERLNERLLVRADELAGAMEAVSVGDLTAEPPRETDIEAIGSISDAFDEMTDELSSTIVDLRAFASNVEQTTQSVHDDAETLERTQTEQANDIREFATGLREQASSLESTTGELTSLSATIQEIAANADQVAGETSNAATAAEAGSETAAEAIEAIEQIERSVGELADLVSSLDDRMDGVAESTDLIEDIAEQTNMLALNANIEAARAAHGGSGFAVVAEEVKSLADETRSHSAAIEQTVTQTVEDVERVQAEMAQTKAQIETGKTTITDADDAFSGLTETVEGVDASVSTVAAATDDGARTTEDVVGAIETVADRSRTIAERSESLADRAERGASTISDVRSRLDGLTEQTATLKNQLDTFECDAAAETDPVRRHR</sequence>